<dbReference type="PROSITE" id="PS00136">
    <property type="entry name" value="SUBTILASE_ASP"/>
    <property type="match status" value="1"/>
</dbReference>
<feature type="domain" description="Peptidase S8/S53" evidence="7">
    <location>
        <begin position="31"/>
        <end position="244"/>
    </location>
</feature>
<evidence type="ECO:0000256" key="6">
    <source>
        <dbReference type="SAM" id="SignalP"/>
    </source>
</evidence>
<evidence type="ECO:0000256" key="5">
    <source>
        <dbReference type="PROSITE-ProRule" id="PRU01240"/>
    </source>
</evidence>
<keyword evidence="4 5" id="KW-0720">Serine protease</keyword>
<dbReference type="Pfam" id="PF00082">
    <property type="entry name" value="Peptidase_S8"/>
    <property type="match status" value="1"/>
</dbReference>
<keyword evidence="6" id="KW-0732">Signal</keyword>
<feature type="signal peptide" evidence="6">
    <location>
        <begin position="1"/>
        <end position="22"/>
    </location>
</feature>
<dbReference type="InterPro" id="IPR036852">
    <property type="entry name" value="Peptidase_S8/S53_dom_sf"/>
</dbReference>
<feature type="active site" description="Charge relay system" evidence="5">
    <location>
        <position position="211"/>
    </location>
</feature>
<gene>
    <name evidence="8" type="ORF">ACFSUC_15945</name>
</gene>
<dbReference type="Gene3D" id="3.40.50.200">
    <property type="entry name" value="Peptidase S8/S53 domain"/>
    <property type="match status" value="1"/>
</dbReference>
<feature type="chain" id="PRO_5046047934" evidence="6">
    <location>
        <begin position="23"/>
        <end position="294"/>
    </location>
</feature>
<proteinExistence type="inferred from homology"/>
<keyword evidence="2 5" id="KW-0645">Protease</keyword>
<comment type="similarity">
    <text evidence="1 5">Belongs to the peptidase S8 family.</text>
</comment>
<dbReference type="PROSITE" id="PS51892">
    <property type="entry name" value="SUBTILASE"/>
    <property type="match status" value="1"/>
</dbReference>
<feature type="active site" description="Charge relay system" evidence="5">
    <location>
        <position position="72"/>
    </location>
</feature>
<evidence type="ECO:0000256" key="1">
    <source>
        <dbReference type="ARBA" id="ARBA00011073"/>
    </source>
</evidence>
<dbReference type="InterPro" id="IPR023827">
    <property type="entry name" value="Peptidase_S8_Asp-AS"/>
</dbReference>
<dbReference type="PRINTS" id="PR00723">
    <property type="entry name" value="SUBTILISIN"/>
</dbReference>
<organism evidence="8 9">
    <name type="scientific">Marinicrinis sediminis</name>
    <dbReference type="NCBI Taxonomy" id="1652465"/>
    <lineage>
        <taxon>Bacteria</taxon>
        <taxon>Bacillati</taxon>
        <taxon>Bacillota</taxon>
        <taxon>Bacilli</taxon>
        <taxon>Bacillales</taxon>
        <taxon>Paenibacillaceae</taxon>
    </lineage>
</organism>
<feature type="active site" description="Charge relay system" evidence="5">
    <location>
        <position position="39"/>
    </location>
</feature>
<dbReference type="EMBL" id="JBHUMM010000043">
    <property type="protein sequence ID" value="MFD2673063.1"/>
    <property type="molecule type" value="Genomic_DNA"/>
</dbReference>
<dbReference type="InterPro" id="IPR050131">
    <property type="entry name" value="Peptidase_S8_subtilisin-like"/>
</dbReference>
<evidence type="ECO:0000256" key="4">
    <source>
        <dbReference type="ARBA" id="ARBA00022825"/>
    </source>
</evidence>
<evidence type="ECO:0000313" key="9">
    <source>
        <dbReference type="Proteomes" id="UP001597497"/>
    </source>
</evidence>
<evidence type="ECO:0000256" key="3">
    <source>
        <dbReference type="ARBA" id="ARBA00022801"/>
    </source>
</evidence>
<protein>
    <submittedName>
        <fullName evidence="8">S8 family serine peptidase</fullName>
    </submittedName>
</protein>
<name>A0ABW5RDL6_9BACL</name>
<dbReference type="RefSeq" id="WP_379930619.1">
    <property type="nucleotide sequence ID" value="NZ_JBHUMM010000043.1"/>
</dbReference>
<evidence type="ECO:0000256" key="2">
    <source>
        <dbReference type="ARBA" id="ARBA00022670"/>
    </source>
</evidence>
<reference evidence="9" key="1">
    <citation type="journal article" date="2019" name="Int. J. Syst. Evol. Microbiol.">
        <title>The Global Catalogue of Microorganisms (GCM) 10K type strain sequencing project: providing services to taxonomists for standard genome sequencing and annotation.</title>
        <authorList>
            <consortium name="The Broad Institute Genomics Platform"/>
            <consortium name="The Broad Institute Genome Sequencing Center for Infectious Disease"/>
            <person name="Wu L."/>
            <person name="Ma J."/>
        </authorList>
    </citation>
    <scope>NUCLEOTIDE SEQUENCE [LARGE SCALE GENOMIC DNA]</scope>
    <source>
        <strain evidence="9">KCTC 33676</strain>
    </source>
</reference>
<dbReference type="InterPro" id="IPR000209">
    <property type="entry name" value="Peptidase_S8/S53_dom"/>
</dbReference>
<dbReference type="Proteomes" id="UP001597497">
    <property type="component" value="Unassembled WGS sequence"/>
</dbReference>
<comment type="caution">
    <text evidence="8">The sequence shown here is derived from an EMBL/GenBank/DDBJ whole genome shotgun (WGS) entry which is preliminary data.</text>
</comment>
<evidence type="ECO:0000313" key="8">
    <source>
        <dbReference type="EMBL" id="MFD2673063.1"/>
    </source>
</evidence>
<dbReference type="SUPFAM" id="SSF52743">
    <property type="entry name" value="Subtilisin-like"/>
    <property type="match status" value="1"/>
</dbReference>
<keyword evidence="9" id="KW-1185">Reference proteome</keyword>
<sequence>MTWKPFLRLMLLFLLVFPSTYFQTTASTAQDEVIVAVLDTGVDDSHPLLAGQVIHGWDFIDQDPLSEDQTGHGTHVAGIIKQNAPEAKILAIRMITGQDVQHTAQAILYAISHGADIVNMSFIEPYDVLTEQVIQFGISQGVVFVASSGNQQEDAVYYPAKYEGVLSVAAVDENFESIYGNYGEGLTYAAPGINIESAYLDGENKRMTGTSMSAAYASGVIAYVKQQYPQGTVKQLQYILETHVQQMEAYTLLRTREQVNRSIRVLNMEHMRQALHIPDDPASEPLKTLAVVDP</sequence>
<dbReference type="InterPro" id="IPR015500">
    <property type="entry name" value="Peptidase_S8_subtilisin-rel"/>
</dbReference>
<dbReference type="PANTHER" id="PTHR43806:SF11">
    <property type="entry name" value="CEREVISIN-RELATED"/>
    <property type="match status" value="1"/>
</dbReference>
<keyword evidence="3 5" id="KW-0378">Hydrolase</keyword>
<accession>A0ABW5RDL6</accession>
<evidence type="ECO:0000259" key="7">
    <source>
        <dbReference type="Pfam" id="PF00082"/>
    </source>
</evidence>
<dbReference type="PANTHER" id="PTHR43806">
    <property type="entry name" value="PEPTIDASE S8"/>
    <property type="match status" value="1"/>
</dbReference>